<evidence type="ECO:0000259" key="3">
    <source>
        <dbReference type="Pfam" id="PF01048"/>
    </source>
</evidence>
<evidence type="ECO:0000259" key="2">
    <source>
        <dbReference type="Pfam" id="PF00931"/>
    </source>
</evidence>
<dbReference type="PANTHER" id="PTHR46082">
    <property type="entry name" value="ATP/GTP-BINDING PROTEIN-RELATED"/>
    <property type="match status" value="1"/>
</dbReference>
<name>A0A0E3D8M7_PENJA</name>
<dbReference type="Gene3D" id="3.40.50.300">
    <property type="entry name" value="P-loop containing nucleotide triphosphate hydrolases"/>
    <property type="match status" value="1"/>
</dbReference>
<feature type="region of interest" description="Disordered" evidence="1">
    <location>
        <begin position="1945"/>
        <end position="1979"/>
    </location>
</feature>
<feature type="compositionally biased region" description="Polar residues" evidence="1">
    <location>
        <begin position="291"/>
        <end position="301"/>
    </location>
</feature>
<dbReference type="PANTHER" id="PTHR46082:SF11">
    <property type="entry name" value="AAA+ ATPASE DOMAIN-CONTAINING PROTEIN-RELATED"/>
    <property type="match status" value="1"/>
</dbReference>
<dbReference type="InterPro" id="IPR035994">
    <property type="entry name" value="Nucleoside_phosphorylase_sf"/>
</dbReference>
<feature type="region of interest" description="Disordered" evidence="1">
    <location>
        <begin position="1021"/>
        <end position="1059"/>
    </location>
</feature>
<dbReference type="GO" id="GO:0003824">
    <property type="term" value="F:catalytic activity"/>
    <property type="evidence" value="ECO:0007669"/>
    <property type="project" value="InterPro"/>
</dbReference>
<dbReference type="GO" id="GO:0043531">
    <property type="term" value="F:ADP binding"/>
    <property type="evidence" value="ECO:0007669"/>
    <property type="project" value="InterPro"/>
</dbReference>
<dbReference type="GO" id="GO:0009116">
    <property type="term" value="P:nucleoside metabolic process"/>
    <property type="evidence" value="ECO:0007669"/>
    <property type="project" value="InterPro"/>
</dbReference>
<dbReference type="InterPro" id="IPR029058">
    <property type="entry name" value="AB_hydrolase_fold"/>
</dbReference>
<dbReference type="EMBL" id="KF280651">
    <property type="protein sequence ID" value="AGZ20483.1"/>
    <property type="molecule type" value="Genomic_DNA"/>
</dbReference>
<feature type="region of interest" description="Disordered" evidence="1">
    <location>
        <begin position="291"/>
        <end position="315"/>
    </location>
</feature>
<reference evidence="4" key="1">
    <citation type="journal article" date="2015" name="Toxins">
        <title>Molecular cloning and functional analysis of gene clusters for the biosynthesis of indole-diterpenes in Penicillium crustosum and P. janthinellum.</title>
        <authorList>
            <person name="Nicholson M.J."/>
            <person name="Eaton C.J."/>
            <person name="Starkel C."/>
            <person name="Tapper B.A."/>
            <person name="Cox M.P."/>
            <person name="Scott B."/>
        </authorList>
    </citation>
    <scope>NUCLEOTIDE SEQUENCE</scope>
    <source>
        <strain evidence="4">PN2408</strain>
    </source>
</reference>
<dbReference type="GO" id="GO:0017000">
    <property type="term" value="P:antibiotic biosynthetic process"/>
    <property type="evidence" value="ECO:0007669"/>
    <property type="project" value="UniProtKB-ARBA"/>
</dbReference>
<protein>
    <submittedName>
        <fullName evidence="4">Putative LipA NB-ARC domain protein</fullName>
    </submittedName>
</protein>
<dbReference type="InterPro" id="IPR002182">
    <property type="entry name" value="NB-ARC"/>
</dbReference>
<dbReference type="SUPFAM" id="SSF53474">
    <property type="entry name" value="alpha/beta-Hydrolases"/>
    <property type="match status" value="1"/>
</dbReference>
<feature type="domain" description="NB-ARC" evidence="2">
    <location>
        <begin position="469"/>
        <end position="616"/>
    </location>
</feature>
<dbReference type="SUPFAM" id="SSF52540">
    <property type="entry name" value="P-loop containing nucleoside triphosphate hydrolases"/>
    <property type="match status" value="1"/>
</dbReference>
<dbReference type="Gene3D" id="3.40.50.1580">
    <property type="entry name" value="Nucleoside phosphorylase domain"/>
    <property type="match status" value="1"/>
</dbReference>
<dbReference type="SUPFAM" id="SSF53167">
    <property type="entry name" value="Purine and uridine phosphorylases"/>
    <property type="match status" value="1"/>
</dbReference>
<dbReference type="InterPro" id="IPR027417">
    <property type="entry name" value="P-loop_NTPase"/>
</dbReference>
<dbReference type="InterPro" id="IPR000845">
    <property type="entry name" value="Nucleoside_phosphorylase_d"/>
</dbReference>
<feature type="domain" description="Nucleoside phosphorylase" evidence="3">
    <location>
        <begin position="2034"/>
        <end position="2320"/>
    </location>
</feature>
<dbReference type="Pfam" id="PF01048">
    <property type="entry name" value="PNP_UDP_1"/>
    <property type="match status" value="1"/>
</dbReference>
<dbReference type="InterPro" id="IPR053137">
    <property type="entry name" value="NLR-like"/>
</dbReference>
<organism evidence="4">
    <name type="scientific">Penicillium janthinellum</name>
    <name type="common">Penicillium vitale</name>
    <dbReference type="NCBI Taxonomy" id="5079"/>
    <lineage>
        <taxon>Eukaryota</taxon>
        <taxon>Fungi</taxon>
        <taxon>Dikarya</taxon>
        <taxon>Ascomycota</taxon>
        <taxon>Pezizomycotina</taxon>
        <taxon>Eurotiomycetes</taxon>
        <taxon>Eurotiomycetidae</taxon>
        <taxon>Eurotiales</taxon>
        <taxon>Aspergillaceae</taxon>
        <taxon>Penicillium</taxon>
    </lineage>
</organism>
<feature type="compositionally biased region" description="Polar residues" evidence="1">
    <location>
        <begin position="1960"/>
        <end position="1979"/>
    </location>
</feature>
<proteinExistence type="predicted"/>
<dbReference type="Pfam" id="PF00931">
    <property type="entry name" value="NB-ARC"/>
    <property type="match status" value="1"/>
</dbReference>
<sequence length="2365" mass="260911">MSDPGGSYTPRFSRRLSAGVAQLTTNRTRFEHIDHQSFQEVHRVAFPEIPGERSAFSQVYASPGTPAIDIVFVHGLNGDPYKTWTSMSGCFWPRELLPKTLSPILHRILNYRYDTSGDNDISGHARNLAEALAADRKARNCLDRPIIFVCHSLGGIVVKQALIHSHGLEATVEVQSNYVSTTGIIFLGMPSREDDPANWGSMLRSLNSAILFKNFAEEPPLLADSLSGSSAVLERINRRFEEIRGNFRIISFYEAGSTQRTQIISKTTGSDISMSPAISTNAAIPEGVTISTATPSSQGLPKSSDPANEGGKKRSRLGTNLLKKLGLKSTDKKEPEISSREETLYEYHTVKITQEFTVDGVSVPPDYLSGTESIRIHADHTDICKFDDADSPSYKAVAGALVHCSLHASRTISARWADGRRARALGLSLGKSLGHREADLTTSSAMSKVQQLFVAPPAFRPNTVFVGMQAELETLHSRLFQSEDQGYENNSVLITGIPGSGKTHLAREYVFTYRESYPGGIFWVRASSYESACDGFKQIAQAAGLLERTEAENTEDSEDQRSQCASAVLKWLATREDWLLVFDGIELEEDDHDAGINFRRLIPRHSKGRIIYTSRGGSGPLLAQLYCIWIRPLEVEDACKLLYETLSIDTPTEEQVLRATALVERCERLPLAIHALGHQIEAQGTSIETFDLNKKTDRLGLGAFHPAMNEMYRLQKRQALNLLHLLSFLDCHTPVRLIEFGCDALTAADSADILTSPRAGEAPDLGTTIATLVSYALVERTNDSELYRSSPNSESNVPQFSESALAMASGNADLEGLDDLLSIEREISGLDVLRTHDLVQNSCREEVRLKDISQLEELQQTETIGKDQVGFYDTWLILTGNFLFKSYDTAQKTSDTLEGRPLGLRDLREYATHIANLTQLFGERNRRSSKPTPWYILNAQSSLRDLSRNIRLEIKLSRIAPSLKPTGRHVSIFEKLPTPSSGTNTPRDDFDAIEFVMTERSIEGHVRSVVEHELNATIGSESQYGPDRVFSAGPYSTLDTQTAPTAPTVPPSADQETDDSRTVYSDTLTIDGSIKEAYVNELAHELFKAVSTFRLDSISMRRVADAMPGCLKAFSSRLGCSSSSQQVQRDVTLFIHKYRHEIADAFNNSLEGSSTGTESVADEDMPLNEKMKLWLSHDGESIDDTQLPWDLEDGEAGPADLLTLLLPMIEIGGESNPDAYPVMPGLQKYRECVFETPAYDWLIGDIQRHCLLEPSSPNVMADIGSEILQGLLPSQLRFSRRESVPSYKMTYTLDWDLVTFLEDQEYSKDNAEALPLVITLTGSREAAQALTCSQYLHQTWPASAGAMLNLLQDLLKNGPAEKATGNLPDGTNLVASFVSSEASNPSKVTVEVTGSAYSIAEAGEQLCWLGSALRSSNYPDQVVYCQPQVDKLRAVYTEGQSGKKQQATECSADISFAIKEKAVVSEVNGECWHNLFRSSVVVEGFPISRRPEVGAVKGLEISLPMMARLAQANSVNTFLGSAILKGFSAMLIPTENHEEVIVWHLVHNRNGDRISFLDNTVVPVKGVSASQLSQACHILGWCSNARHLAGTRDAAYALSGSHLPRVREDGLLSQAFIYNGQRIKGGAPFLVGYKDTPVHVSRGGYLRKLKWIIQKSVVLWDEEAKRGWLLNGASALLHLVRASIMHDTTGPFSSECLFKWESLEEATIDSKKTSEFAIAVLLNHKNRALPIYEGKDDHVKFEDRVEHFLNIIEQIFDYQVHAAGPDGSGYSSKGIPRAHFEGWDFHDLATELDTLHPRLATFAAKGKAWVDFTRSIHAINLLGRDFGEILAPSDISCPHWASLPKDQYYLAAGISDLKMVLEYTGDLTTNPIRLSENLVWHNPDMVFEPCGCAHAAGDHADIVQVILPASLSSESEGCIDAVNLAHDGAVVFGYNRNFQWRWGDTGDPEKDELTSDEQDQLTPTRDNENTNSNTISVGSESDVLDVSSSQIRSASTDITIDSTVAAIEPVHPRPLVRSYTKWQLESLKAEDYAVGIVCALPLELLAVRALFDQTHPDLPLSAADSNHYALGSMGRHKVVAACLPYGEYGTNSAADVASNLRRSFPSVKFCLLVGIGGGVPSSRNDIRLGDVVVSKPIGMSPGVIQYDMGKALENGEFEQSGFLQPPPRLVMTALSSLKSDPHLPQAPLQEYIQQIAACRKEYRYPGPETDRLFSNHYAHNSKHATCDSCSATYLTKRPSRADHHPQIHYGLIASGNRVMKDAKLRDRWSMERNVLCFEMEAAGIMNTLPCLVIRGICDYSDSHKNKRFQEYAAATAASYAKLLLSYMKDSSDLDGSAFRSIKEDQSLLGVFRRAFLFMGRGVMTI</sequence>
<evidence type="ECO:0000313" key="4">
    <source>
        <dbReference type="EMBL" id="AGZ20483.1"/>
    </source>
</evidence>
<evidence type="ECO:0000256" key="1">
    <source>
        <dbReference type="SAM" id="MobiDB-lite"/>
    </source>
</evidence>
<dbReference type="GO" id="GO:0072330">
    <property type="term" value="P:monocarboxylic acid biosynthetic process"/>
    <property type="evidence" value="ECO:0007669"/>
    <property type="project" value="UniProtKB-ARBA"/>
</dbReference>
<dbReference type="Gene3D" id="3.40.50.1820">
    <property type="entry name" value="alpha/beta hydrolase"/>
    <property type="match status" value="1"/>
</dbReference>
<accession>A0A0E3D8M7</accession>